<accession>A0ACB9YXB7</accession>
<sequence>MSPGKKVFIVGPGLIGWNVLELLAKEDYSVTGYVRRQEHANQIIATGATDTVLGDLNDTALITKHALSHDIIIHTATADHLPSVQAILDAVQQRAEKDLGTIFIHTSGTSVLDDGAAGSRKSDKVYHDNIVSEVDSVPDDAPHRQIDLAIVKAQKQLAEKAKIAIMIPPTIHGLNPSHGRLTIQIPTLTRYALKYGYAGHIGAGLSVESNIHVLDLARAYVVVLHHLESTPASSPEILENPYYFIEATGDEEPSWKDIASVIGSELHKAGLIADPNPRTIPRENYNDLFADFTDAVVGLNSRSRAVRLRELGWKPVEKGWRESYVQDELPLILEEEVDRKAFGGYQGTVAS</sequence>
<dbReference type="Proteomes" id="UP001497700">
    <property type="component" value="Unassembled WGS sequence"/>
</dbReference>
<gene>
    <name evidence="1" type="ORF">F4820DRAFT_371750</name>
</gene>
<organism evidence="1 2">
    <name type="scientific">Hypoxylon rubiginosum</name>
    <dbReference type="NCBI Taxonomy" id="110542"/>
    <lineage>
        <taxon>Eukaryota</taxon>
        <taxon>Fungi</taxon>
        <taxon>Dikarya</taxon>
        <taxon>Ascomycota</taxon>
        <taxon>Pezizomycotina</taxon>
        <taxon>Sordariomycetes</taxon>
        <taxon>Xylariomycetidae</taxon>
        <taxon>Xylariales</taxon>
        <taxon>Hypoxylaceae</taxon>
        <taxon>Hypoxylon</taxon>
    </lineage>
</organism>
<protein>
    <submittedName>
        <fullName evidence="1">NAD(P)-binding protein</fullName>
    </submittedName>
</protein>
<proteinExistence type="predicted"/>
<evidence type="ECO:0000313" key="1">
    <source>
        <dbReference type="EMBL" id="KAI4863550.1"/>
    </source>
</evidence>
<name>A0ACB9YXB7_9PEZI</name>
<dbReference type="EMBL" id="MU393502">
    <property type="protein sequence ID" value="KAI4863550.1"/>
    <property type="molecule type" value="Genomic_DNA"/>
</dbReference>
<comment type="caution">
    <text evidence="1">The sequence shown here is derived from an EMBL/GenBank/DDBJ whole genome shotgun (WGS) entry which is preliminary data.</text>
</comment>
<keyword evidence="2" id="KW-1185">Reference proteome</keyword>
<reference evidence="1 2" key="1">
    <citation type="journal article" date="2022" name="New Phytol.">
        <title>Ecological generalism drives hyperdiversity of secondary metabolite gene clusters in xylarialean endophytes.</title>
        <authorList>
            <person name="Franco M.E.E."/>
            <person name="Wisecaver J.H."/>
            <person name="Arnold A.E."/>
            <person name="Ju Y.M."/>
            <person name="Slot J.C."/>
            <person name="Ahrendt S."/>
            <person name="Moore L.P."/>
            <person name="Eastman K.E."/>
            <person name="Scott K."/>
            <person name="Konkel Z."/>
            <person name="Mondo S.J."/>
            <person name="Kuo A."/>
            <person name="Hayes R.D."/>
            <person name="Haridas S."/>
            <person name="Andreopoulos B."/>
            <person name="Riley R."/>
            <person name="LaButti K."/>
            <person name="Pangilinan J."/>
            <person name="Lipzen A."/>
            <person name="Amirebrahimi M."/>
            <person name="Yan J."/>
            <person name="Adam C."/>
            <person name="Keymanesh K."/>
            <person name="Ng V."/>
            <person name="Louie K."/>
            <person name="Northen T."/>
            <person name="Drula E."/>
            <person name="Henrissat B."/>
            <person name="Hsieh H.M."/>
            <person name="Youens-Clark K."/>
            <person name="Lutzoni F."/>
            <person name="Miadlikowska J."/>
            <person name="Eastwood D.C."/>
            <person name="Hamelin R.C."/>
            <person name="Grigoriev I.V."/>
            <person name="U'Ren J.M."/>
        </authorList>
    </citation>
    <scope>NUCLEOTIDE SEQUENCE [LARGE SCALE GENOMIC DNA]</scope>
    <source>
        <strain evidence="1 2">CBS 119005</strain>
    </source>
</reference>
<evidence type="ECO:0000313" key="2">
    <source>
        <dbReference type="Proteomes" id="UP001497700"/>
    </source>
</evidence>